<evidence type="ECO:0000256" key="3">
    <source>
        <dbReference type="SAM" id="MobiDB-lite"/>
    </source>
</evidence>
<dbReference type="PANTHER" id="PTHR33172:SF91">
    <property type="entry name" value="PROTEIN OXIDATIVE STRESS 3 LIKE 5"/>
    <property type="match status" value="1"/>
</dbReference>
<feature type="compositionally biased region" description="Acidic residues" evidence="3">
    <location>
        <begin position="56"/>
        <end position="71"/>
    </location>
</feature>
<dbReference type="PANTHER" id="PTHR33172">
    <property type="entry name" value="OS08G0516900 PROTEIN"/>
    <property type="match status" value="1"/>
</dbReference>
<comment type="caution">
    <text evidence="4">The sequence shown here is derived from an EMBL/GenBank/DDBJ whole genome shotgun (WGS) entry which is preliminary data.</text>
</comment>
<feature type="compositionally biased region" description="Acidic residues" evidence="3">
    <location>
        <begin position="177"/>
        <end position="187"/>
    </location>
</feature>
<feature type="region of interest" description="Disordered" evidence="3">
    <location>
        <begin position="151"/>
        <end position="221"/>
    </location>
</feature>
<evidence type="ECO:0000256" key="2">
    <source>
        <dbReference type="ARBA" id="ARBA00023242"/>
    </source>
</evidence>
<dbReference type="GO" id="GO:0006950">
    <property type="term" value="P:response to stress"/>
    <property type="evidence" value="ECO:0007669"/>
    <property type="project" value="UniProtKB-ARBA"/>
</dbReference>
<keyword evidence="2" id="KW-0539">Nucleus</keyword>
<sequence>MDVLVGPTFSIDVSSYGPAQTQDNRHRGGLYLNQNRGAAVVEEASSDSSSSIGVPDDSEEEEDSKGDDGDEVQSKFNSGGGSGRGLGSLGSFGSLEESLPIKRGLSNYFSGKSKSFASLSEVCSSVSSVKEVEKRDNPFNKRRRVLIASKWSRKSSSSSSLYNWPNPKSMPLLALAEEGDEDDDEEQNRDRQGDGDNASQQSSSDEEDQERRRAPQKLLHRKLKSFKSKSCYCLSDLQEHDEQ</sequence>
<accession>A0A540MP40</accession>
<dbReference type="EMBL" id="VIEB01000210">
    <property type="protein sequence ID" value="TQE00561.1"/>
    <property type="molecule type" value="Genomic_DNA"/>
</dbReference>
<evidence type="ECO:0000256" key="1">
    <source>
        <dbReference type="ARBA" id="ARBA00004123"/>
    </source>
</evidence>
<evidence type="ECO:0000313" key="5">
    <source>
        <dbReference type="Proteomes" id="UP000315295"/>
    </source>
</evidence>
<feature type="region of interest" description="Disordered" evidence="3">
    <location>
        <begin position="1"/>
        <end position="90"/>
    </location>
</feature>
<reference evidence="4 5" key="1">
    <citation type="journal article" date="2019" name="G3 (Bethesda)">
        <title>Sequencing of a Wild Apple (Malus baccata) Genome Unravels the Differences Between Cultivated and Wild Apple Species Regarding Disease Resistance and Cold Tolerance.</title>
        <authorList>
            <person name="Chen X."/>
        </authorList>
    </citation>
    <scope>NUCLEOTIDE SEQUENCE [LARGE SCALE GENOMIC DNA]</scope>
    <source>
        <strain evidence="5">cv. Shandingzi</strain>
        <tissue evidence="4">Leaves</tissue>
    </source>
</reference>
<dbReference type="AlphaFoldDB" id="A0A540MP40"/>
<keyword evidence="5" id="KW-1185">Reference proteome</keyword>
<feature type="compositionally biased region" description="Low complexity" evidence="3">
    <location>
        <begin position="38"/>
        <end position="55"/>
    </location>
</feature>
<comment type="subcellular location">
    <subcellularLocation>
        <location evidence="1">Nucleus</location>
    </subcellularLocation>
</comment>
<name>A0A540MP40_MALBA</name>
<feature type="compositionally biased region" description="Gly residues" evidence="3">
    <location>
        <begin position="78"/>
        <end position="90"/>
    </location>
</feature>
<proteinExistence type="predicted"/>
<dbReference type="STRING" id="106549.A0A540MP40"/>
<protein>
    <submittedName>
        <fullName evidence="4">Uncharacterized protein</fullName>
    </submittedName>
</protein>
<dbReference type="Proteomes" id="UP000315295">
    <property type="component" value="Unassembled WGS sequence"/>
</dbReference>
<gene>
    <name evidence="4" type="ORF">C1H46_013805</name>
</gene>
<dbReference type="InterPro" id="IPR051992">
    <property type="entry name" value="OxStress_Response_Reg"/>
</dbReference>
<organism evidence="4 5">
    <name type="scientific">Malus baccata</name>
    <name type="common">Siberian crab apple</name>
    <name type="synonym">Pyrus baccata</name>
    <dbReference type="NCBI Taxonomy" id="106549"/>
    <lineage>
        <taxon>Eukaryota</taxon>
        <taxon>Viridiplantae</taxon>
        <taxon>Streptophyta</taxon>
        <taxon>Embryophyta</taxon>
        <taxon>Tracheophyta</taxon>
        <taxon>Spermatophyta</taxon>
        <taxon>Magnoliopsida</taxon>
        <taxon>eudicotyledons</taxon>
        <taxon>Gunneridae</taxon>
        <taxon>Pentapetalae</taxon>
        <taxon>rosids</taxon>
        <taxon>fabids</taxon>
        <taxon>Rosales</taxon>
        <taxon>Rosaceae</taxon>
        <taxon>Amygdaloideae</taxon>
        <taxon>Maleae</taxon>
        <taxon>Malus</taxon>
    </lineage>
</organism>
<evidence type="ECO:0000313" key="4">
    <source>
        <dbReference type="EMBL" id="TQE00561.1"/>
    </source>
</evidence>
<feature type="compositionally biased region" description="Polar residues" evidence="3">
    <location>
        <begin position="11"/>
        <end position="22"/>
    </location>
</feature>
<dbReference type="GO" id="GO:0005634">
    <property type="term" value="C:nucleus"/>
    <property type="evidence" value="ECO:0007669"/>
    <property type="project" value="UniProtKB-SubCell"/>
</dbReference>